<evidence type="ECO:0000313" key="1">
    <source>
        <dbReference type="EMBL" id="KYQ91675.1"/>
    </source>
</evidence>
<accession>A0A151ZCM2</accession>
<keyword evidence="2" id="KW-1185">Reference proteome</keyword>
<organism evidence="1 2">
    <name type="scientific">Tieghemostelium lacteum</name>
    <name type="common">Slime mold</name>
    <name type="synonym">Dictyostelium lacteum</name>
    <dbReference type="NCBI Taxonomy" id="361077"/>
    <lineage>
        <taxon>Eukaryota</taxon>
        <taxon>Amoebozoa</taxon>
        <taxon>Evosea</taxon>
        <taxon>Eumycetozoa</taxon>
        <taxon>Dictyostelia</taxon>
        <taxon>Dictyosteliales</taxon>
        <taxon>Raperosteliaceae</taxon>
        <taxon>Tieghemostelium</taxon>
    </lineage>
</organism>
<reference evidence="1 2" key="1">
    <citation type="submission" date="2015-12" db="EMBL/GenBank/DDBJ databases">
        <title>Dictyostelia acquired genes for synthesis and detection of signals that induce cell-type specialization by lateral gene transfer from prokaryotes.</title>
        <authorList>
            <person name="Gloeckner G."/>
            <person name="Schaap P."/>
        </authorList>
    </citation>
    <scope>NUCLEOTIDE SEQUENCE [LARGE SCALE GENOMIC DNA]</scope>
    <source>
        <strain evidence="1 2">TK</strain>
    </source>
</reference>
<dbReference type="OrthoDB" id="22930at2759"/>
<evidence type="ECO:0000313" key="2">
    <source>
        <dbReference type="Proteomes" id="UP000076078"/>
    </source>
</evidence>
<name>A0A151ZCM2_TIELA</name>
<dbReference type="Proteomes" id="UP000076078">
    <property type="component" value="Unassembled WGS sequence"/>
</dbReference>
<dbReference type="EMBL" id="LODT01000034">
    <property type="protein sequence ID" value="KYQ91675.1"/>
    <property type="molecule type" value="Genomic_DNA"/>
</dbReference>
<dbReference type="InParanoid" id="A0A151ZCM2"/>
<proteinExistence type="predicted"/>
<gene>
    <name evidence="1" type="ORF">DLAC_07452</name>
</gene>
<sequence length="208" mass="24418">MEIDQPTSFNDFDIPKKHWNNESVQKWCKVIGIPEKDILIISNYELDGFWLIFTHKSGIIEKELIDLGISPPSSAIILEKFTLQTQNFLINPQDFYGEISPRAIKEEGIHNLLAPLTLFRQELCMKVSKHFEASKVTLIRSPPFTGKTAFGQIFHEYLKNTKQKVYIRRVCLIWLQYDRVENFQNSWKFYTGRTFTEWFNFAESNDVG</sequence>
<comment type="caution">
    <text evidence="1">The sequence shown here is derived from an EMBL/GenBank/DDBJ whole genome shotgun (WGS) entry which is preliminary data.</text>
</comment>
<protein>
    <submittedName>
        <fullName evidence="1">Uncharacterized protein</fullName>
    </submittedName>
</protein>
<dbReference type="AlphaFoldDB" id="A0A151ZCM2"/>